<organism evidence="2 3">
    <name type="scientific">Ramazzottius varieornatus</name>
    <name type="common">Water bear</name>
    <name type="synonym">Tardigrade</name>
    <dbReference type="NCBI Taxonomy" id="947166"/>
    <lineage>
        <taxon>Eukaryota</taxon>
        <taxon>Metazoa</taxon>
        <taxon>Ecdysozoa</taxon>
        <taxon>Tardigrada</taxon>
        <taxon>Eutardigrada</taxon>
        <taxon>Parachela</taxon>
        <taxon>Hypsibioidea</taxon>
        <taxon>Ramazzottiidae</taxon>
        <taxon>Ramazzottius</taxon>
    </lineage>
</organism>
<proteinExistence type="predicted"/>
<feature type="region of interest" description="Disordered" evidence="1">
    <location>
        <begin position="1"/>
        <end position="83"/>
    </location>
</feature>
<dbReference type="OrthoDB" id="10063936at2759"/>
<dbReference type="AlphaFoldDB" id="A0A1D1UE82"/>
<sequence length="140" mass="14494">MFGVELNMNNTGSGTRRDWEGHGASTNSYPSGPPDFTKPGGGAPDFSRTTTTTSESYSSSSTGMPQDGSQAFQSDQFSSEVRDQPTGLMGQVAAATDTAKVAAMSAFEGSKNLARQASESAKNLATGAWDKISSLTGPKP</sequence>
<accession>A0A1D1UE82</accession>
<gene>
    <name evidence="2" type="primary">RvY_00726-1</name>
    <name evidence="2" type="synonym">RvY_00726.1</name>
    <name evidence="2" type="ORF">RvY_00726</name>
</gene>
<protein>
    <submittedName>
        <fullName evidence="2">Uncharacterized protein</fullName>
    </submittedName>
</protein>
<feature type="compositionally biased region" description="Polar residues" evidence="1">
    <location>
        <begin position="63"/>
        <end position="79"/>
    </location>
</feature>
<evidence type="ECO:0000256" key="1">
    <source>
        <dbReference type="SAM" id="MobiDB-lite"/>
    </source>
</evidence>
<evidence type="ECO:0000313" key="2">
    <source>
        <dbReference type="EMBL" id="GAU87946.1"/>
    </source>
</evidence>
<name>A0A1D1UE82_RAMVA</name>
<evidence type="ECO:0000313" key="3">
    <source>
        <dbReference type="Proteomes" id="UP000186922"/>
    </source>
</evidence>
<dbReference type="Proteomes" id="UP000186922">
    <property type="component" value="Unassembled WGS sequence"/>
</dbReference>
<feature type="compositionally biased region" description="Low complexity" evidence="1">
    <location>
        <begin position="47"/>
        <end position="62"/>
    </location>
</feature>
<dbReference type="EMBL" id="BDGG01000001">
    <property type="protein sequence ID" value="GAU87946.1"/>
    <property type="molecule type" value="Genomic_DNA"/>
</dbReference>
<keyword evidence="3" id="KW-1185">Reference proteome</keyword>
<feature type="region of interest" description="Disordered" evidence="1">
    <location>
        <begin position="121"/>
        <end position="140"/>
    </location>
</feature>
<comment type="caution">
    <text evidence="2">The sequence shown here is derived from an EMBL/GenBank/DDBJ whole genome shotgun (WGS) entry which is preliminary data.</text>
</comment>
<reference evidence="2 3" key="1">
    <citation type="journal article" date="2016" name="Nat. Commun.">
        <title>Extremotolerant tardigrade genome and improved radiotolerance of human cultured cells by tardigrade-unique protein.</title>
        <authorList>
            <person name="Hashimoto T."/>
            <person name="Horikawa D.D."/>
            <person name="Saito Y."/>
            <person name="Kuwahara H."/>
            <person name="Kozuka-Hata H."/>
            <person name="Shin-I T."/>
            <person name="Minakuchi Y."/>
            <person name="Ohishi K."/>
            <person name="Motoyama A."/>
            <person name="Aizu T."/>
            <person name="Enomoto A."/>
            <person name="Kondo K."/>
            <person name="Tanaka S."/>
            <person name="Hara Y."/>
            <person name="Koshikawa S."/>
            <person name="Sagara H."/>
            <person name="Miura T."/>
            <person name="Yokobori S."/>
            <person name="Miyagawa K."/>
            <person name="Suzuki Y."/>
            <person name="Kubo T."/>
            <person name="Oyama M."/>
            <person name="Kohara Y."/>
            <person name="Fujiyama A."/>
            <person name="Arakawa K."/>
            <person name="Katayama T."/>
            <person name="Toyoda A."/>
            <person name="Kunieda T."/>
        </authorList>
    </citation>
    <scope>NUCLEOTIDE SEQUENCE [LARGE SCALE GENOMIC DNA]</scope>
    <source>
        <strain evidence="2 3">YOKOZUNA-1</strain>
    </source>
</reference>